<feature type="transmembrane region" description="Helical" evidence="6">
    <location>
        <begin position="525"/>
        <end position="544"/>
    </location>
</feature>
<dbReference type="PANTHER" id="PTHR23502:SF30">
    <property type="entry name" value="TRANSPORTER, PUTATIVE (AFU_ORTHOLOGUE AFUA_8G04702)-RELATED"/>
    <property type="match status" value="1"/>
</dbReference>
<feature type="transmembrane region" description="Helical" evidence="6">
    <location>
        <begin position="65"/>
        <end position="86"/>
    </location>
</feature>
<evidence type="ECO:0000313" key="8">
    <source>
        <dbReference type="Proteomes" id="UP001244011"/>
    </source>
</evidence>
<feature type="compositionally biased region" description="Polar residues" evidence="5">
    <location>
        <begin position="286"/>
        <end position="295"/>
    </location>
</feature>
<feature type="transmembrane region" description="Helical" evidence="6">
    <location>
        <begin position="343"/>
        <end position="367"/>
    </location>
</feature>
<evidence type="ECO:0000256" key="3">
    <source>
        <dbReference type="ARBA" id="ARBA00022989"/>
    </source>
</evidence>
<dbReference type="GeneID" id="85308504"/>
<feature type="region of interest" description="Disordered" evidence="5">
    <location>
        <begin position="261"/>
        <end position="313"/>
    </location>
</feature>
<evidence type="ECO:0000256" key="2">
    <source>
        <dbReference type="ARBA" id="ARBA00022692"/>
    </source>
</evidence>
<comment type="caution">
    <text evidence="7">The sequence shown here is derived from an EMBL/GenBank/DDBJ whole genome shotgun (WGS) entry which is preliminary data.</text>
</comment>
<feature type="compositionally biased region" description="Basic and acidic residues" evidence="5">
    <location>
        <begin position="265"/>
        <end position="283"/>
    </location>
</feature>
<dbReference type="EMBL" id="MU839028">
    <property type="protein sequence ID" value="KAK1763322.1"/>
    <property type="molecule type" value="Genomic_DNA"/>
</dbReference>
<evidence type="ECO:0000256" key="5">
    <source>
        <dbReference type="SAM" id="MobiDB-lite"/>
    </source>
</evidence>
<evidence type="ECO:0000313" key="7">
    <source>
        <dbReference type="EMBL" id="KAK1763322.1"/>
    </source>
</evidence>
<evidence type="ECO:0000256" key="6">
    <source>
        <dbReference type="SAM" id="Phobius"/>
    </source>
</evidence>
<feature type="transmembrane region" description="Helical" evidence="6">
    <location>
        <begin position="456"/>
        <end position="482"/>
    </location>
</feature>
<name>A0AAJ0BSN5_9PEZI</name>
<feature type="transmembrane region" description="Helical" evidence="6">
    <location>
        <begin position="106"/>
        <end position="124"/>
    </location>
</feature>
<feature type="transmembrane region" description="Helical" evidence="6">
    <location>
        <begin position="193"/>
        <end position="215"/>
    </location>
</feature>
<keyword evidence="3 6" id="KW-1133">Transmembrane helix</keyword>
<keyword evidence="2 6" id="KW-0812">Transmembrane</keyword>
<keyword evidence="8" id="KW-1185">Reference proteome</keyword>
<feature type="transmembrane region" description="Helical" evidence="6">
    <location>
        <begin position="494"/>
        <end position="513"/>
    </location>
</feature>
<dbReference type="Pfam" id="PF07690">
    <property type="entry name" value="MFS_1"/>
    <property type="match status" value="1"/>
</dbReference>
<proteinExistence type="predicted"/>
<dbReference type="Proteomes" id="UP001244011">
    <property type="component" value="Unassembled WGS sequence"/>
</dbReference>
<dbReference type="PANTHER" id="PTHR23502">
    <property type="entry name" value="MAJOR FACILITATOR SUPERFAMILY"/>
    <property type="match status" value="1"/>
</dbReference>
<feature type="transmembrane region" description="Helical" evidence="6">
    <location>
        <begin position="431"/>
        <end position="450"/>
    </location>
</feature>
<accession>A0AAJ0BSN5</accession>
<reference evidence="7" key="1">
    <citation type="submission" date="2023-06" db="EMBL/GenBank/DDBJ databases">
        <title>Genome-scale phylogeny and comparative genomics of the fungal order Sordariales.</title>
        <authorList>
            <consortium name="Lawrence Berkeley National Laboratory"/>
            <person name="Hensen N."/>
            <person name="Bonometti L."/>
            <person name="Westerberg I."/>
            <person name="Brannstrom I.O."/>
            <person name="Guillou S."/>
            <person name="Cros-Aarteil S."/>
            <person name="Calhoun S."/>
            <person name="Haridas S."/>
            <person name="Kuo A."/>
            <person name="Mondo S."/>
            <person name="Pangilinan J."/>
            <person name="Riley R."/>
            <person name="Labutti K."/>
            <person name="Andreopoulos B."/>
            <person name="Lipzen A."/>
            <person name="Chen C."/>
            <person name="Yanf M."/>
            <person name="Daum C."/>
            <person name="Ng V."/>
            <person name="Clum A."/>
            <person name="Steindorff A."/>
            <person name="Ohm R."/>
            <person name="Martin F."/>
            <person name="Silar P."/>
            <person name="Natvig D."/>
            <person name="Lalanne C."/>
            <person name="Gautier V."/>
            <person name="Ament-Velasquez S.L."/>
            <person name="Kruys A."/>
            <person name="Hutchinson M.I."/>
            <person name="Powell A.J."/>
            <person name="Barry K."/>
            <person name="Miller A.N."/>
            <person name="Grigoriev I.V."/>
            <person name="Debuchy R."/>
            <person name="Gladieux P."/>
            <person name="Thoren M.H."/>
            <person name="Johannesson H."/>
        </authorList>
    </citation>
    <scope>NUCLEOTIDE SEQUENCE</scope>
    <source>
        <strain evidence="7">8032-3</strain>
    </source>
</reference>
<dbReference type="AlphaFoldDB" id="A0AAJ0BSN5"/>
<dbReference type="GO" id="GO:0005886">
    <property type="term" value="C:plasma membrane"/>
    <property type="evidence" value="ECO:0007669"/>
    <property type="project" value="TreeGrafter"/>
</dbReference>
<dbReference type="InterPro" id="IPR011701">
    <property type="entry name" value="MFS"/>
</dbReference>
<evidence type="ECO:0000256" key="1">
    <source>
        <dbReference type="ARBA" id="ARBA00004141"/>
    </source>
</evidence>
<dbReference type="Gene3D" id="1.20.1250.20">
    <property type="entry name" value="MFS general substrate transporter like domains"/>
    <property type="match status" value="1"/>
</dbReference>
<comment type="subcellular location">
    <subcellularLocation>
        <location evidence="1">Membrane</location>
        <topology evidence="1">Multi-pass membrane protein</topology>
    </subcellularLocation>
</comment>
<dbReference type="SUPFAM" id="SSF103473">
    <property type="entry name" value="MFS general substrate transporter"/>
    <property type="match status" value="1"/>
</dbReference>
<sequence length="572" mass="63445">MAPVTQHNIAFGDEVERIPGTVHLIDCEGNLHSKHGDGAEQDIVLVPAPSAHPDDPLNWSRRRKYLSAFCMSVYVLVVGICSSALYSTLDPLSKATGLSYNDLNSGTGYMFLFFGWGCVLWQAIGIQYGKRPVYLISLAGTLGVMVWQPHIRTNGEWIAAKILQGTFGAPMESLAEITISDVFFTHERGSYMALYALALGYSNGIAPLIMGFINAGQGYQWVFYWCAIFCGAAFVIVFFFMEETKFDRGAYMDDTHNIQAQQDSKANDEDPKALESQDSHCGDAKGNNNDANSDPSIRDSGPTMPTDDASQRKKKSYMARLKPIESQGFHRRNNLLRLMGRPILLLSFPIIAYAGFCYGCNIVWLSVLNATESMVLSAAPYSMSTSIVGLTFIAPLVGTSLACLYTGVFGDRFILYKVRRNKGFMEAEHRLWLFLPSLLLIPFGCILWGVGAQHHVHWFGLVFAMGVISFITTAGSQISIAYCIDCYRDLGSEALASVIIVRNTMSFGIGYGVTPWVVNMGYQNAFILGAFAGLAHTLTIFPIIRWGRYLRQRSADRYWSYVRRGADLDINH</sequence>
<dbReference type="InterPro" id="IPR036259">
    <property type="entry name" value="MFS_trans_sf"/>
</dbReference>
<keyword evidence="4 6" id="KW-0472">Membrane</keyword>
<organism evidence="7 8">
    <name type="scientific">Phialemonium atrogriseum</name>
    <dbReference type="NCBI Taxonomy" id="1093897"/>
    <lineage>
        <taxon>Eukaryota</taxon>
        <taxon>Fungi</taxon>
        <taxon>Dikarya</taxon>
        <taxon>Ascomycota</taxon>
        <taxon>Pezizomycotina</taxon>
        <taxon>Sordariomycetes</taxon>
        <taxon>Sordariomycetidae</taxon>
        <taxon>Cephalothecales</taxon>
        <taxon>Cephalothecaceae</taxon>
        <taxon>Phialemonium</taxon>
    </lineage>
</organism>
<evidence type="ECO:0000256" key="4">
    <source>
        <dbReference type="ARBA" id="ARBA00023136"/>
    </source>
</evidence>
<feature type="transmembrane region" description="Helical" evidence="6">
    <location>
        <begin position="221"/>
        <end position="241"/>
    </location>
</feature>
<gene>
    <name evidence="7" type="ORF">QBC33DRAFT_479820</name>
</gene>
<protein>
    <submittedName>
        <fullName evidence="7">Major facilitator superfamily domain-containing protein</fullName>
    </submittedName>
</protein>
<dbReference type="GO" id="GO:0022857">
    <property type="term" value="F:transmembrane transporter activity"/>
    <property type="evidence" value="ECO:0007669"/>
    <property type="project" value="InterPro"/>
</dbReference>
<feature type="transmembrane region" description="Helical" evidence="6">
    <location>
        <begin position="387"/>
        <end position="410"/>
    </location>
</feature>
<dbReference type="RefSeq" id="XP_060279535.1">
    <property type="nucleotide sequence ID" value="XM_060425317.1"/>
</dbReference>